<feature type="compositionally biased region" description="Polar residues" evidence="1">
    <location>
        <begin position="1409"/>
        <end position="1418"/>
    </location>
</feature>
<dbReference type="STRING" id="8355.A0A1L8HJ36"/>
<dbReference type="GO" id="GO:0032183">
    <property type="term" value="F:SUMO binding"/>
    <property type="evidence" value="ECO:0000318"/>
    <property type="project" value="GO_Central"/>
</dbReference>
<dbReference type="OrthoDB" id="6160353at2759"/>
<name>A0A1L8HJ36_XENLA</name>
<feature type="region of interest" description="Disordered" evidence="1">
    <location>
        <begin position="1333"/>
        <end position="1418"/>
    </location>
</feature>
<gene>
    <name evidence="4 5 6" type="primary">LOC108708696</name>
</gene>
<sequence>MNKVSQWVTTMASETPGSTVSLVGQGSILDKSSLHTVGCLGKNVDPSTASEGGYCPVCEAKGQLQALRTYRINFTQSIYLCANPQCIYPLGYTPLDNIIANTADLKKRHIPGKQKKRHILDASVTTNCVKKHKTDYSVSGEHILESLVSSPQIESYKSLFPCVPKESHASVPCPLENIQEGRSQQQYVMGDISVGNSTTSPHDDRAPFVEIAQWDSSNQPGHLQKDFNELQKGTVQNQIMGTTIASMDVPSTTKLNVPATKDIYKLSQPVNAINDPQTCINQNTEAQVLNGYTNAEADMGGPLSVLSTFAPPGSSSLMLTALTVGQKQSDITSSSCRGVRVEKAAPEIPLLLNAAMSDCNSENVLPEAASLLETDISETCSKIQDGDNCFGHLPSSTLVRGNPPMEENDLKDRSSPYSKNASFEKVEPEGVPLLEDNKGQALVVSSTSNQLSLINVLDNINAINKSSDSCQPFNEIHLELPMDGNDRTVPYSASKGNAFGNCSNVKSLEQPPLPEVIPMELSKSTSNSQSTCEPQAALIQQCNSSSEQKNEGITLLKLSSSLHSEPTELEDCGNKMGYGSSLSNGEISDLCKTLNDQIHSSPQAVKSLVTDMCNSNLCNSIYLKDGGKIRSEETTVPSCLQLEQSVLYSHTVSNPAVTCLIHGTGPEFKVLDTSEEESGPICKELYVSNVIPDVTPVKGPQDMSQNNVLTDLSNSLSSEITNVEESSVIAANESSLSNGETSPLYHKTSSPTHTEPKANTVCTELCDRVLSNNSVLESSDRINQENAQVTISTHPEQSKLYSLGAETTATPCLSHSAEQPLQISETPGMGCFPVCEEPTVVHDMSNVNPLRASLDTTLGNSDVDFGREKQNESFATDSSLMLTDDSVNDPKNGESVLSLPKGSLEDGRPAVKSNCSENTSSSSMLKALNGALTNHSVENGSQDALCEKKLLQWRNTLFLCWLDCIMSALVHSAGLRSIAAQRESAENSVILHLLKKYKEANALIKSTAKRGRPKNLSLAENILNRVRMTIFEEIKPFLKCELGDKESPVFALPLLLQRDPEVESCFVHSGVWKFTCKLCGYQYQNKCKRTLTTFTKILPEWTPLNAIHRSPCNKCLDTDQRRTFSIEKIHDIFILHFVEGLPSNDLGTYSFQFEGYLYEVRTVIQYREDHFSCWIAKDDGTWLESDDMKGYFCIKQNTFEVPASEIHIVMWERKATNSSGAHNTMAPETEDKALNCLLSSVSQTLHQSAVAAPNAASSPPKETLVASNILSGMEGYRDDDIITLTLIEIPVDASGNVIDNNSEASRQQPSAFVEQLQSPLISPVTLQSVSSYIPTADGQNDHNSCSGTMQGSSFAGVPLQAPSRPSPPAPSRPSPPAPSRPSPPAPSRPSPPAPSEPSPPAPSEPSFPIISSTPIPNKSSSKKAFFGSWMKSLQNKNPLFLPANVPSANKKAPIRCPLLKTTDLQASNKQAQCFDGFKAKRVSDAIDTNNCHGVVPMKDNFTAPKPALSSQTFQSLGSNRLKNGQIGLAKELAKKVALSKEDKVRRLRLKLLKKLKSKKNELATLNMCGKSQAGSDPSSHPLELSSARRREQLRGFLQELQDQIDNADTESVCTMSSSTSLCSSPGDAEFFAELFSPPPTNTEQDSMEDSRFLEMYVDGYATNTPTSKEVPQSAISIGQSHPQTHASDSHNSSNTGDVFHGMLSTPTMHMLNEEYFSPFDDMF</sequence>
<evidence type="ECO:0000313" key="4">
    <source>
        <dbReference type="RefSeq" id="XP_018103184.1"/>
    </source>
</evidence>
<dbReference type="PaxDb" id="8355-A0A1L8HJ36"/>
<dbReference type="InterPro" id="IPR028889">
    <property type="entry name" value="USP"/>
</dbReference>
<dbReference type="PANTHER" id="PTHR15294">
    <property type="entry name" value="RETINOVIN-RELATED"/>
    <property type="match status" value="1"/>
</dbReference>
<keyword evidence="3" id="KW-1185">Reference proteome</keyword>
<protein>
    <submittedName>
        <fullName evidence="4 5">SUMO-specific isopeptidase USPL1 isoform X1</fullName>
    </submittedName>
</protein>
<dbReference type="GeneID" id="108708696"/>
<dbReference type="OMA" id="ANTVCTE"/>
<feature type="compositionally biased region" description="Polar residues" evidence="1">
    <location>
        <begin position="1333"/>
        <end position="1353"/>
    </location>
</feature>
<proteinExistence type="predicted"/>
<evidence type="ECO:0000313" key="5">
    <source>
        <dbReference type="RefSeq" id="XP_018103185.1"/>
    </source>
</evidence>
<dbReference type="RefSeq" id="XP_018103184.1">
    <property type="nucleotide sequence ID" value="XM_018247695.2"/>
</dbReference>
<feature type="compositionally biased region" description="Pro residues" evidence="1">
    <location>
        <begin position="1364"/>
        <end position="1405"/>
    </location>
</feature>
<feature type="region of interest" description="Disordered" evidence="1">
    <location>
        <begin position="731"/>
        <end position="756"/>
    </location>
</feature>
<feature type="domain" description="USP" evidence="2">
    <location>
        <begin position="951"/>
        <end position="1214"/>
    </location>
</feature>
<reference evidence="4 5" key="1">
    <citation type="submission" date="2022-04" db="UniProtKB">
        <authorList>
            <consortium name="RefSeq"/>
        </authorList>
    </citation>
    <scope>IDENTIFICATION</scope>
    <source>
        <strain evidence="4 5">J_2021</strain>
        <tissue evidence="4 5">Erythrocytes</tissue>
    </source>
</reference>
<evidence type="ECO:0000313" key="6">
    <source>
        <dbReference type="RefSeq" id="XP_041438583.1"/>
    </source>
</evidence>
<evidence type="ECO:0000313" key="3">
    <source>
        <dbReference type="Proteomes" id="UP000186698"/>
    </source>
</evidence>
<evidence type="ECO:0000256" key="1">
    <source>
        <dbReference type="SAM" id="MobiDB-lite"/>
    </source>
</evidence>
<organism evidence="5">
    <name type="scientific">Xenopus laevis</name>
    <name type="common">African clawed frog</name>
    <dbReference type="NCBI Taxonomy" id="8355"/>
    <lineage>
        <taxon>Eukaryota</taxon>
        <taxon>Metazoa</taxon>
        <taxon>Chordata</taxon>
        <taxon>Craniata</taxon>
        <taxon>Vertebrata</taxon>
        <taxon>Euteleostomi</taxon>
        <taxon>Amphibia</taxon>
        <taxon>Batrachia</taxon>
        <taxon>Anura</taxon>
        <taxon>Pipoidea</taxon>
        <taxon>Pipidae</taxon>
        <taxon>Xenopodinae</taxon>
        <taxon>Xenopus</taxon>
        <taxon>Xenopus</taxon>
    </lineage>
</organism>
<dbReference type="Bgee" id="108708696">
    <property type="expression patterns" value="Expressed in spleen and 19 other cell types or tissues"/>
</dbReference>
<feature type="region of interest" description="Disordered" evidence="1">
    <location>
        <begin position="1664"/>
        <end position="1700"/>
    </location>
</feature>
<dbReference type="RefSeq" id="XP_018103185.1">
    <property type="nucleotide sequence ID" value="XM_018247696.2"/>
</dbReference>
<dbReference type="GO" id="GO:0016926">
    <property type="term" value="P:protein desumoylation"/>
    <property type="evidence" value="ECO:0000318"/>
    <property type="project" value="GO_Central"/>
</dbReference>
<dbReference type="GO" id="GO:0030576">
    <property type="term" value="P:Cajal body organization"/>
    <property type="evidence" value="ECO:0000318"/>
    <property type="project" value="GO_Central"/>
</dbReference>
<dbReference type="PANTHER" id="PTHR15294:SF3">
    <property type="entry name" value="SUMO-SPECIFIC ISOPEPTIDASE USPL1"/>
    <property type="match status" value="1"/>
</dbReference>
<dbReference type="GO" id="GO:0015030">
    <property type="term" value="C:Cajal body"/>
    <property type="evidence" value="ECO:0000318"/>
    <property type="project" value="GO_Central"/>
</dbReference>
<evidence type="ECO:0000259" key="2">
    <source>
        <dbReference type="PROSITE" id="PS50235"/>
    </source>
</evidence>
<dbReference type="CTD" id="108708696"/>
<dbReference type="InterPro" id="IPR028890">
    <property type="entry name" value="Peptidase_C98"/>
</dbReference>
<dbReference type="InterPro" id="IPR033505">
    <property type="entry name" value="USPL1"/>
</dbReference>
<feature type="compositionally biased region" description="Polar residues" evidence="1">
    <location>
        <begin position="1664"/>
        <end position="1696"/>
    </location>
</feature>
<dbReference type="Pfam" id="PF15509">
    <property type="entry name" value="DUF4650"/>
    <property type="match status" value="1"/>
</dbReference>
<dbReference type="Pfam" id="PF15499">
    <property type="entry name" value="Peptidase_C98"/>
    <property type="match status" value="1"/>
</dbReference>
<dbReference type="Proteomes" id="UP000186698">
    <property type="component" value="Chromosome 2L"/>
</dbReference>
<dbReference type="KEGG" id="xla:108708696"/>
<feature type="compositionally biased region" description="Polar residues" evidence="1">
    <location>
        <begin position="732"/>
        <end position="753"/>
    </location>
</feature>
<dbReference type="RefSeq" id="XP_041438583.1">
    <property type="nucleotide sequence ID" value="XM_041582649.1"/>
</dbReference>
<feature type="region of interest" description="Disordered" evidence="1">
    <location>
        <begin position="396"/>
        <end position="418"/>
    </location>
</feature>
<dbReference type="PROSITE" id="PS50235">
    <property type="entry name" value="USP_3"/>
    <property type="match status" value="1"/>
</dbReference>
<accession>A0A1L8HJ36</accession>
<feature type="region of interest" description="Disordered" evidence="1">
    <location>
        <begin position="882"/>
        <end position="921"/>
    </location>
</feature>
<dbReference type="InterPro" id="IPR029388">
    <property type="entry name" value="DUF4650"/>
</dbReference>